<dbReference type="GO" id="GO:0005829">
    <property type="term" value="C:cytosol"/>
    <property type="evidence" value="ECO:0007669"/>
    <property type="project" value="UniProtKB-SubCell"/>
</dbReference>
<evidence type="ECO:0000256" key="4">
    <source>
        <dbReference type="ARBA" id="ARBA00022795"/>
    </source>
</evidence>
<evidence type="ECO:0000313" key="8">
    <source>
        <dbReference type="Proteomes" id="UP000245921"/>
    </source>
</evidence>
<dbReference type="PANTHER" id="PTHR34773:SF1">
    <property type="entry name" value="FLAGELLAR SECRETION CHAPERONE FLIS"/>
    <property type="match status" value="1"/>
</dbReference>
<dbReference type="Proteomes" id="UP000245921">
    <property type="component" value="Unassembled WGS sequence"/>
</dbReference>
<dbReference type="EMBL" id="QGGI01000012">
    <property type="protein sequence ID" value="PWJ90554.1"/>
    <property type="molecule type" value="Genomic_DNA"/>
</dbReference>
<evidence type="ECO:0000256" key="1">
    <source>
        <dbReference type="ARBA" id="ARBA00004514"/>
    </source>
</evidence>
<dbReference type="CDD" id="cd16098">
    <property type="entry name" value="FliS"/>
    <property type="match status" value="1"/>
</dbReference>
<protein>
    <recommendedName>
        <fullName evidence="6">Flagellar secretion chaperone FliS</fullName>
    </recommendedName>
</protein>
<evidence type="ECO:0000256" key="6">
    <source>
        <dbReference type="PIRNR" id="PIRNR039090"/>
    </source>
</evidence>
<comment type="caution">
    <text evidence="7">The sequence shown here is derived from an EMBL/GenBank/DDBJ whole genome shotgun (WGS) entry which is preliminary data.</text>
</comment>
<dbReference type="GO" id="GO:0044780">
    <property type="term" value="P:bacterial-type flagellum assembly"/>
    <property type="evidence" value="ECO:0007669"/>
    <property type="project" value="InterPro"/>
</dbReference>
<gene>
    <name evidence="7" type="ORF">C7380_11222</name>
</gene>
<comment type="similarity">
    <text evidence="2 6">Belongs to the FliS family.</text>
</comment>
<dbReference type="PIRSF" id="PIRSF039090">
    <property type="entry name" value="Flis"/>
    <property type="match status" value="1"/>
</dbReference>
<dbReference type="GO" id="GO:0071973">
    <property type="term" value="P:bacterial-type flagellum-dependent cell motility"/>
    <property type="evidence" value="ECO:0007669"/>
    <property type="project" value="TreeGrafter"/>
</dbReference>
<comment type="subcellular location">
    <subcellularLocation>
        <location evidence="1 6">Cytoplasm</location>
        <location evidence="1 6">Cytosol</location>
    </subcellularLocation>
</comment>
<keyword evidence="3 6" id="KW-0963">Cytoplasm</keyword>
<dbReference type="SUPFAM" id="SSF101116">
    <property type="entry name" value="Flagellar export chaperone FliS"/>
    <property type="match status" value="1"/>
</dbReference>
<accession>A0AA45HI65</accession>
<dbReference type="RefSeq" id="WP_109605132.1">
    <property type="nucleotide sequence ID" value="NZ_JAMHJO010000001.1"/>
</dbReference>
<proteinExistence type="inferred from homology"/>
<dbReference type="InterPro" id="IPR036584">
    <property type="entry name" value="FliS_sf"/>
</dbReference>
<evidence type="ECO:0000256" key="2">
    <source>
        <dbReference type="ARBA" id="ARBA00008787"/>
    </source>
</evidence>
<reference evidence="7 8" key="1">
    <citation type="submission" date="2018-05" db="EMBL/GenBank/DDBJ databases">
        <title>Genomic Encyclopedia of Type Strains, Phase IV (KMG-IV): sequencing the most valuable type-strain genomes for metagenomic binning, comparative biology and taxonomic classification.</title>
        <authorList>
            <person name="Goeker M."/>
        </authorList>
    </citation>
    <scope>NUCLEOTIDE SEQUENCE [LARGE SCALE GENOMIC DNA]</scope>
    <source>
        <strain evidence="7 8">DSM 24906</strain>
    </source>
</reference>
<keyword evidence="7" id="KW-0969">Cilium</keyword>
<dbReference type="AlphaFoldDB" id="A0AA45HI65"/>
<organism evidence="7 8">
    <name type="scientific">Oceanotoga teriensis</name>
    <dbReference type="NCBI Taxonomy" id="515440"/>
    <lineage>
        <taxon>Bacteria</taxon>
        <taxon>Thermotogati</taxon>
        <taxon>Thermotogota</taxon>
        <taxon>Thermotogae</taxon>
        <taxon>Petrotogales</taxon>
        <taxon>Petrotogaceae</taxon>
        <taxon>Oceanotoga</taxon>
    </lineage>
</organism>
<keyword evidence="7" id="KW-0282">Flagellum</keyword>
<keyword evidence="7" id="KW-0966">Cell projection</keyword>
<dbReference type="InterPro" id="IPR003713">
    <property type="entry name" value="FliS"/>
</dbReference>
<evidence type="ECO:0000256" key="3">
    <source>
        <dbReference type="ARBA" id="ARBA00022490"/>
    </source>
</evidence>
<evidence type="ECO:0000256" key="5">
    <source>
        <dbReference type="ARBA" id="ARBA00023186"/>
    </source>
</evidence>
<keyword evidence="5" id="KW-0143">Chaperone</keyword>
<sequence length="144" mass="16695">MYQNPNSNTYLENSVNTASPAKLVEMLYKNAHERLQRSLKLIDDKSIAEVNFELKRVQDIINELNVSLNMEVGGDISVGLRSLYSYLNRRLLEANMKKDKEIILEVDGFLVELLETWREAMKNAPQTVKEMNNDIKRSKFDIET</sequence>
<dbReference type="NCBIfam" id="TIGR00208">
    <property type="entry name" value="fliS"/>
    <property type="match status" value="1"/>
</dbReference>
<keyword evidence="8" id="KW-1185">Reference proteome</keyword>
<keyword evidence="4 6" id="KW-1005">Bacterial flagellum biogenesis</keyword>
<dbReference type="Gene3D" id="1.20.120.340">
    <property type="entry name" value="Flagellar protein FliS"/>
    <property type="match status" value="1"/>
</dbReference>
<dbReference type="PANTHER" id="PTHR34773">
    <property type="entry name" value="FLAGELLAR SECRETION CHAPERONE FLIS"/>
    <property type="match status" value="1"/>
</dbReference>
<name>A0AA45HI65_9BACT</name>
<evidence type="ECO:0000313" key="7">
    <source>
        <dbReference type="EMBL" id="PWJ90554.1"/>
    </source>
</evidence>
<dbReference type="Pfam" id="PF02561">
    <property type="entry name" value="FliS"/>
    <property type="match status" value="1"/>
</dbReference>